<dbReference type="GO" id="GO:0016020">
    <property type="term" value="C:membrane"/>
    <property type="evidence" value="ECO:0007669"/>
    <property type="project" value="UniProtKB-SubCell"/>
</dbReference>
<feature type="compositionally biased region" description="Basic and acidic residues" evidence="6">
    <location>
        <begin position="584"/>
        <end position="594"/>
    </location>
</feature>
<keyword evidence="3 12" id="KW-0812">Transmembrane</keyword>
<evidence type="ECO:0000259" key="7">
    <source>
        <dbReference type="Pfam" id="PF15706"/>
    </source>
</evidence>
<dbReference type="InterPro" id="IPR031436">
    <property type="entry name" value="TMEM132_C"/>
</dbReference>
<feature type="domain" description="Transmembrane protein TMEM132 fifth" evidence="10">
    <location>
        <begin position="998"/>
        <end position="1186"/>
    </location>
</feature>
<proteinExistence type="inferred from homology"/>
<feature type="region of interest" description="Disordered" evidence="6">
    <location>
        <begin position="1330"/>
        <end position="1362"/>
    </location>
</feature>
<evidence type="ECO:0000259" key="10">
    <source>
        <dbReference type="Pfam" id="PF23486"/>
    </source>
</evidence>
<dbReference type="Pfam" id="PF23039">
    <property type="entry name" value="TMEM132_3rd"/>
    <property type="match status" value="1"/>
</dbReference>
<feature type="compositionally biased region" description="Polar residues" evidence="6">
    <location>
        <begin position="1776"/>
        <end position="1790"/>
    </location>
</feature>
<feature type="region of interest" description="Disordered" evidence="6">
    <location>
        <begin position="1775"/>
        <end position="1795"/>
    </location>
</feature>
<feature type="compositionally biased region" description="Basic residues" evidence="6">
    <location>
        <begin position="1693"/>
        <end position="1704"/>
    </location>
</feature>
<feature type="compositionally biased region" description="Basic and acidic residues" evidence="6">
    <location>
        <begin position="369"/>
        <end position="384"/>
    </location>
</feature>
<dbReference type="Pfam" id="PF16070">
    <property type="entry name" value="Ig_TMEM132_4th"/>
    <property type="match status" value="1"/>
</dbReference>
<dbReference type="Pfam" id="PF23486">
    <property type="entry name" value="Ig_TMEM132_5th"/>
    <property type="match status" value="1"/>
</dbReference>
<feature type="compositionally biased region" description="Polar residues" evidence="6">
    <location>
        <begin position="604"/>
        <end position="616"/>
    </location>
</feature>
<feature type="region of interest" description="Disordered" evidence="6">
    <location>
        <begin position="1030"/>
        <end position="1062"/>
    </location>
</feature>
<feature type="region of interest" description="Disordered" evidence="6">
    <location>
        <begin position="64"/>
        <end position="86"/>
    </location>
</feature>
<feature type="domain" description="Transmembrane protein TMEM132 C-terminal" evidence="7">
    <location>
        <begin position="1418"/>
        <end position="1526"/>
    </location>
</feature>
<name>A0A8D9EUG4_9HEMI</name>
<feature type="compositionally biased region" description="Polar residues" evidence="6">
    <location>
        <begin position="477"/>
        <end position="488"/>
    </location>
</feature>
<evidence type="ECO:0000259" key="8">
    <source>
        <dbReference type="Pfam" id="PF16070"/>
    </source>
</evidence>
<dbReference type="InterPro" id="IPR055423">
    <property type="entry name" value="Ig_TMEM132_5th"/>
</dbReference>
<feature type="region of interest" description="Disordered" evidence="6">
    <location>
        <begin position="1486"/>
        <end position="1510"/>
    </location>
</feature>
<feature type="compositionally biased region" description="Acidic residues" evidence="6">
    <location>
        <begin position="1962"/>
        <end position="1999"/>
    </location>
</feature>
<feature type="compositionally biased region" description="Polar residues" evidence="6">
    <location>
        <begin position="1487"/>
        <end position="1499"/>
    </location>
</feature>
<feature type="domain" description="Transmembrane protein family 132 fourth" evidence="8">
    <location>
        <begin position="897"/>
        <end position="993"/>
    </location>
</feature>
<dbReference type="Pfam" id="PF23487">
    <property type="entry name" value="Ig_TMEM132_6th"/>
    <property type="match status" value="1"/>
</dbReference>
<feature type="compositionally biased region" description="Polar residues" evidence="6">
    <location>
        <begin position="1634"/>
        <end position="1657"/>
    </location>
</feature>
<dbReference type="InterPro" id="IPR055421">
    <property type="entry name" value="TMEM132_3rd"/>
</dbReference>
<dbReference type="InterPro" id="IPR055424">
    <property type="entry name" value="Ig_TMEM132_6th"/>
</dbReference>
<dbReference type="InterPro" id="IPR026307">
    <property type="entry name" value="TMEM132"/>
</dbReference>
<feature type="region of interest" description="Disordered" evidence="6">
    <location>
        <begin position="1959"/>
        <end position="1999"/>
    </location>
</feature>
<feature type="compositionally biased region" description="Basic residues" evidence="6">
    <location>
        <begin position="1669"/>
        <end position="1685"/>
    </location>
</feature>
<protein>
    <submittedName>
        <fullName evidence="12">Transmembrane protein 132C</fullName>
    </submittedName>
</protein>
<evidence type="ECO:0000259" key="11">
    <source>
        <dbReference type="Pfam" id="PF23487"/>
    </source>
</evidence>
<organism evidence="12">
    <name type="scientific">Cacopsylla melanoneura</name>
    <dbReference type="NCBI Taxonomy" id="428564"/>
    <lineage>
        <taxon>Eukaryota</taxon>
        <taxon>Metazoa</taxon>
        <taxon>Ecdysozoa</taxon>
        <taxon>Arthropoda</taxon>
        <taxon>Hexapoda</taxon>
        <taxon>Insecta</taxon>
        <taxon>Pterygota</taxon>
        <taxon>Neoptera</taxon>
        <taxon>Paraneoptera</taxon>
        <taxon>Hemiptera</taxon>
        <taxon>Sternorrhyncha</taxon>
        <taxon>Psylloidea</taxon>
        <taxon>Psyllidae</taxon>
        <taxon>Psyllinae</taxon>
        <taxon>Cacopsylla</taxon>
    </lineage>
</organism>
<feature type="compositionally biased region" description="Gly residues" evidence="6">
    <location>
        <begin position="1035"/>
        <end position="1044"/>
    </location>
</feature>
<feature type="compositionally biased region" description="Basic and acidic residues" evidence="6">
    <location>
        <begin position="541"/>
        <end position="555"/>
    </location>
</feature>
<evidence type="ECO:0000256" key="5">
    <source>
        <dbReference type="ARBA" id="ARBA00023136"/>
    </source>
</evidence>
<dbReference type="Pfam" id="PF15706">
    <property type="entry name" value="TMEM132_C"/>
    <property type="match status" value="1"/>
</dbReference>
<dbReference type="PANTHER" id="PTHR13388:SF11">
    <property type="entry name" value="DETONATOR, ISOFORM E"/>
    <property type="match status" value="1"/>
</dbReference>
<feature type="region of interest" description="Disordered" evidence="6">
    <location>
        <begin position="320"/>
        <end position="633"/>
    </location>
</feature>
<feature type="compositionally biased region" description="Low complexity" evidence="6">
    <location>
        <begin position="517"/>
        <end position="538"/>
    </location>
</feature>
<feature type="compositionally biased region" description="Acidic residues" evidence="6">
    <location>
        <begin position="428"/>
        <end position="449"/>
    </location>
</feature>
<evidence type="ECO:0000259" key="9">
    <source>
        <dbReference type="Pfam" id="PF23039"/>
    </source>
</evidence>
<evidence type="ECO:0000313" key="12">
    <source>
        <dbReference type="EMBL" id="CAG6766361.1"/>
    </source>
</evidence>
<feature type="region of interest" description="Disordered" evidence="6">
    <location>
        <begin position="1592"/>
        <end position="1744"/>
    </location>
</feature>
<evidence type="ECO:0000256" key="1">
    <source>
        <dbReference type="ARBA" id="ARBA00004479"/>
    </source>
</evidence>
<comment type="subcellular location">
    <subcellularLocation>
        <location evidence="1">Membrane</location>
        <topology evidence="1">Single-pass type I membrane protein</topology>
    </subcellularLocation>
</comment>
<comment type="similarity">
    <text evidence="2">Belongs to the TMEM132 family.</text>
</comment>
<feature type="compositionally biased region" description="Gly residues" evidence="6">
    <location>
        <begin position="1713"/>
        <end position="1723"/>
    </location>
</feature>
<keyword evidence="4" id="KW-1133">Transmembrane helix</keyword>
<keyword evidence="5" id="KW-0472">Membrane</keyword>
<feature type="compositionally biased region" description="Low complexity" evidence="6">
    <location>
        <begin position="1353"/>
        <end position="1362"/>
    </location>
</feature>
<feature type="compositionally biased region" description="Acidic residues" evidence="6">
    <location>
        <begin position="396"/>
        <end position="409"/>
    </location>
</feature>
<sequence>MTFKLTLMILSIGKPVSSGLWISLIISSLFLFSTRSDLFTRAESIDIHFDNKDSGFFLKQTPYPSSSATDNDSKHRSSGSQGTSNGGFFTTNIADVSKGQNGGAGGVFASKKTVYKNGAAGSGIFDDKIIGVDRFTVFDNSGESTIAIKVNYGPFSTKQTIPSPFIVPEVPFGYFNGGNGTEDGAGASPAAPGGAGAVRASLMSRLAGSNSLDLSVHLVQSQIPRDNPVLRVLFHIGSSNTRRYAKQKLCIILQVSLGSKLLTTSCSPDNEDGVCLAQITIPSFWWTPLPNLPWKKHVKYPTRSVKVSYSVLETKLTPETHRPQVPLRGNTVSEPTSHVRTDRNAERSKLDRQTRGSNVEFPRRRGRREKTPGDADERGSKVEGSDVFGGGFDEDRMLDDDEYVNDETGTDTGNIDGVKRSQRNERDEDKEDEEDEDNYDDEENDDGSESDNKREDTQSTSTAFETRTQRTHRNTDDMQTPSSITNGNEGDMKIVKRTEGIMKTVGKTGNKIEDSTTSRSESSTKQSNSQSSSTRSSNIPRNDDAQIERITDRIIRTNRKQAPSDIGDNESKVDNKEMTGAGEHPQRQQKDQKEYAASAVVASRDTNNIGGESSFQNPPPGDSGNSLQSPPLGAQFEESQCLGHLSERVQIRPITMLGSVPLVHARVSYKEYYLDRNLIVLISHQPLYPLSRIHIPVFIYKQNVNAFVLRCRVKSALRIISVENANTRHWNLSVDISAKSSSATVTARKIGTAGEAIFDGDEGRDPSLGEVLSFLIEVVEESSTELWDEGKLVWTVKYPSDNSKIPNSSAMISQRALVSQYANVFNAYGDGSATVNRKARDSNAGGNTRINGGIARAGDPLGNNNNNNHGVVGGGGEESKTRKVTAKFQIHKDDIYAVLPISKSWQILNTAVLSGRQISQPMKVFIVSQAGKIADVTLQSSCTSEDESVLKVSSSCSSVYVDGTEMRGSSNASILVRYDSYSGLAQFTIWMPEFPLDIQVGDTRLSQIKGWKISASDEIHYSNKFSKRSVVSTGNTGGGSGSNGGRESEIEAGPERVPSAGDNIAPVVNLDDMITEDNDLNSGSGSGQQSSQCRYKYQQTQVQVYARFVAPDHDTGRTRYLVSRRTSLRITDLVSGSMRPADPRIAYLHDNIVFGRSAGRTELQVLSPITGRVIGAREMRVTNDKVTPTSLSVNIVSGLQLNIEPDSSGVENGYVATTSVTRRLTAQYQEGLLDIELAFSDNTRTSIRDIPASDYLLVVDSLNPQVVAFAPMRVGSKHPRVIAVAEGRGELLRVAFLQPDACRPGGALKKSTPLLMSSVKVDIDFDTMGGTSDGLGGPSGTGSGSQKSDFVQNDGSAGNRGAAGNAAVKDFLAPDLRDILIGVPLKDTDSNDQPSVTAQRHSLHHTLSINNLLGPHHPHHNANLAPLEIGMYVLLTSFCIAIIIFVLSCVMYASKFKPPPDQNMDPSLPSSNGGGGFFSAFTTTTSRSAPFNKPSNANNPAGGYHHAYNKVSTSEDNSHDWVWLGRTPLERTAGANQSPMSINKGNNINRMRLMYNPACEENTEEILNNNNSENESSDASSSQRGVIDTNTYVKRDRGSNGIPPIVPPHSGPLPLDEDDEHKPPVPSRGESKLLGNSHTPNNPSLVGNFNNNPTMSGGNYHGEGIIAGRSHHHHHHNKSSRHSVHHKGDQPKERRRSRSRSRSSRKSDSGGASSSGGSTGPHGGVYLSRPGPSSGGKDHENFPTTMQQYHETNPQGQQYLEGNNFSLERNRKYSTQHEIQIPTSSYSSRSPAREGEHYSLEMNRILSQHENNKYSHENPPSSYLSRSPREFSHLEEGISYLSPKGGESFVSRGETFPLTVRDVSASPQEMDERGTPNGGEDYGGEDYPLSMGLAGRAQPIGGRNQVVDIGLVEAVPKFNPASTDLLQTHSVPFDAGSSNGFRQYANIIGNPLFMNHTNLDEFNLEDDEVDPRDEEEEDEEEDFSEDTDDDEEEEEDPIK</sequence>
<feature type="compositionally biased region" description="Gly residues" evidence="6">
    <location>
        <begin position="1331"/>
        <end position="1343"/>
    </location>
</feature>
<evidence type="ECO:0000256" key="4">
    <source>
        <dbReference type="ARBA" id="ARBA00022989"/>
    </source>
</evidence>
<dbReference type="EMBL" id="HBUF01570628">
    <property type="protein sequence ID" value="CAG6766361.1"/>
    <property type="molecule type" value="Transcribed_RNA"/>
</dbReference>
<feature type="domain" description="Transmembrane protein TMEM132 cohesin-like" evidence="9">
    <location>
        <begin position="670"/>
        <end position="814"/>
    </location>
</feature>
<feature type="domain" description="Transmembrane protein TMEM132 sixth" evidence="11">
    <location>
        <begin position="1189"/>
        <end position="1303"/>
    </location>
</feature>
<evidence type="ECO:0000256" key="3">
    <source>
        <dbReference type="ARBA" id="ARBA00022692"/>
    </source>
</evidence>
<feature type="region of interest" description="Disordered" evidence="6">
    <location>
        <begin position="1865"/>
        <end position="1884"/>
    </location>
</feature>
<accession>A0A8D9EUG4</accession>
<evidence type="ECO:0000256" key="2">
    <source>
        <dbReference type="ARBA" id="ARBA00006166"/>
    </source>
</evidence>
<evidence type="ECO:0000256" key="6">
    <source>
        <dbReference type="SAM" id="MobiDB-lite"/>
    </source>
</evidence>
<dbReference type="InterPro" id="IPR031437">
    <property type="entry name" value="Ig_TMEM132_4th"/>
</dbReference>
<feature type="compositionally biased region" description="Basic and acidic residues" evidence="6">
    <location>
        <begin position="337"/>
        <end position="354"/>
    </location>
</feature>
<feature type="compositionally biased region" description="Basic and acidic residues" evidence="6">
    <location>
        <begin position="490"/>
        <end position="500"/>
    </location>
</feature>
<reference evidence="12" key="1">
    <citation type="submission" date="2021-05" db="EMBL/GenBank/DDBJ databases">
        <authorList>
            <person name="Alioto T."/>
            <person name="Alioto T."/>
            <person name="Gomez Garrido J."/>
        </authorList>
    </citation>
    <scope>NUCLEOTIDE SEQUENCE</scope>
</reference>
<dbReference type="PANTHER" id="PTHR13388">
    <property type="entry name" value="DETONATOR, ISOFORM E"/>
    <property type="match status" value="1"/>
</dbReference>
<feature type="compositionally biased region" description="Basic and acidic residues" evidence="6">
    <location>
        <begin position="417"/>
        <end position="427"/>
    </location>
</feature>